<dbReference type="STRING" id="161899.CSING_06070"/>
<dbReference type="HOGENOM" id="CLU_044146_3_2_11"/>
<keyword evidence="1" id="KW-0378">Hydrolase</keyword>
<dbReference type="Proteomes" id="UP000031890">
    <property type="component" value="Chromosome"/>
</dbReference>
<dbReference type="InterPro" id="IPR023214">
    <property type="entry name" value="HAD_sf"/>
</dbReference>
<proteinExistence type="predicted"/>
<dbReference type="GO" id="GO:0000287">
    <property type="term" value="F:magnesium ion binding"/>
    <property type="evidence" value="ECO:0007669"/>
    <property type="project" value="TreeGrafter"/>
</dbReference>
<dbReference type="GO" id="GO:0016791">
    <property type="term" value="F:phosphatase activity"/>
    <property type="evidence" value="ECO:0007669"/>
    <property type="project" value="TreeGrafter"/>
</dbReference>
<dbReference type="RefSeq" id="WP_042530556.1">
    <property type="nucleotide sequence ID" value="NZ_CP010827.1"/>
</dbReference>
<name>A0A0B6F0L9_9CORY</name>
<sequence length="256" mass="28177">MKLAACDLDGTIFFDGHMPADVPAAIARWRAAGNLAVVATGKSPYAMRRALQPFDIEFDYYLLCNGTVILDGEQRILYESHVPPQAVRAVYDRVHDTSGLDLYCTRIKGPDGYLVRNLAGVHNPIITDPVAVAPKVIEEEVFPLVAAWTPDNQELQREIAEWVTSRFDVGTAMNQNFFDITPPGHDKGFALTWLLDHLSLARGDVQVVTLGDGYNDLPMHALADVSLTFPWAHPAIQEACDVVVESAVDGLLRYSS</sequence>
<dbReference type="Gene3D" id="3.40.50.1000">
    <property type="entry name" value="HAD superfamily/HAD-like"/>
    <property type="match status" value="1"/>
</dbReference>
<dbReference type="OrthoDB" id="9806027at2"/>
<dbReference type="PANTHER" id="PTHR10000:SF8">
    <property type="entry name" value="HAD SUPERFAMILY HYDROLASE-LIKE, TYPE 3"/>
    <property type="match status" value="1"/>
</dbReference>
<dbReference type="Pfam" id="PF08282">
    <property type="entry name" value="Hydrolase_3"/>
    <property type="match status" value="1"/>
</dbReference>
<organism evidence="1 2">
    <name type="scientific">Corynebacterium singulare</name>
    <dbReference type="NCBI Taxonomy" id="161899"/>
    <lineage>
        <taxon>Bacteria</taxon>
        <taxon>Bacillati</taxon>
        <taxon>Actinomycetota</taxon>
        <taxon>Actinomycetes</taxon>
        <taxon>Mycobacteriales</taxon>
        <taxon>Corynebacteriaceae</taxon>
        <taxon>Corynebacterium</taxon>
    </lineage>
</organism>
<dbReference type="PANTHER" id="PTHR10000">
    <property type="entry name" value="PHOSPHOSERINE PHOSPHATASE"/>
    <property type="match status" value="1"/>
</dbReference>
<dbReference type="GO" id="GO:0005829">
    <property type="term" value="C:cytosol"/>
    <property type="evidence" value="ECO:0007669"/>
    <property type="project" value="TreeGrafter"/>
</dbReference>
<dbReference type="Gene3D" id="3.30.1240.10">
    <property type="match status" value="1"/>
</dbReference>
<dbReference type="EMBL" id="CP010827">
    <property type="protein sequence ID" value="AJI78749.1"/>
    <property type="molecule type" value="Genomic_DNA"/>
</dbReference>
<gene>
    <name evidence="1" type="ORF">CSING_06070</name>
</gene>
<dbReference type="KEGG" id="csx:CSING_06070"/>
<reference evidence="1 2" key="1">
    <citation type="journal article" date="2015" name="Genome Announc.">
        <title>Complete Genome Sequence and Annotation of Corynebacterium singulare DSM 44357, Isolated from a Human Semen Specimen.</title>
        <authorList>
            <person name="Merten M."/>
            <person name="Brinkrolf K."/>
            <person name="Albersmeier A."/>
            <person name="Kutter Y."/>
            <person name="Ruckert C."/>
            <person name="Tauch A."/>
        </authorList>
    </citation>
    <scope>NUCLEOTIDE SEQUENCE [LARGE SCALE GENOMIC DNA]</scope>
    <source>
        <strain evidence="1">IBS B52218</strain>
    </source>
</reference>
<protein>
    <submittedName>
        <fullName evidence="1">HAD-superfamily hydrolase, subfamily IIB</fullName>
    </submittedName>
</protein>
<dbReference type="AlphaFoldDB" id="A0A0B6F0L9"/>
<evidence type="ECO:0000313" key="2">
    <source>
        <dbReference type="Proteomes" id="UP000031890"/>
    </source>
</evidence>
<dbReference type="InterPro" id="IPR036412">
    <property type="entry name" value="HAD-like_sf"/>
</dbReference>
<evidence type="ECO:0000313" key="1">
    <source>
        <dbReference type="EMBL" id="AJI78749.1"/>
    </source>
</evidence>
<dbReference type="SUPFAM" id="SSF56784">
    <property type="entry name" value="HAD-like"/>
    <property type="match status" value="1"/>
</dbReference>
<dbReference type="NCBIfam" id="TIGR01484">
    <property type="entry name" value="HAD-SF-IIB"/>
    <property type="match status" value="1"/>
</dbReference>
<accession>A0A0B6F0L9</accession>
<dbReference type="InterPro" id="IPR006379">
    <property type="entry name" value="HAD-SF_hydro_IIB"/>
</dbReference>